<feature type="transmembrane region" description="Helical" evidence="2">
    <location>
        <begin position="58"/>
        <end position="86"/>
    </location>
</feature>
<feature type="domain" description="Very-long-chain aldehyde decarbonylase CER1-like C-terminal" evidence="3">
    <location>
        <begin position="344"/>
        <end position="391"/>
    </location>
</feature>
<dbReference type="InterPro" id="IPR050307">
    <property type="entry name" value="Sterol_Desaturase_Related"/>
</dbReference>
<dbReference type="GO" id="GO:0016020">
    <property type="term" value="C:membrane"/>
    <property type="evidence" value="ECO:0007669"/>
    <property type="project" value="UniProtKB-SubCell"/>
</dbReference>
<feature type="transmembrane region" description="Helical" evidence="2">
    <location>
        <begin position="106"/>
        <end position="126"/>
    </location>
</feature>
<dbReference type="AlphaFoldDB" id="A0AAW2DDV4"/>
<comment type="caution">
    <text evidence="4">The sequence shown here is derived from an EMBL/GenBank/DDBJ whole genome shotgun (WGS) entry which is preliminary data.</text>
</comment>
<comment type="subcellular location">
    <subcellularLocation>
        <location evidence="1">Membrane</location>
        <topology evidence="1">Multi-pass membrane protein</topology>
    </subcellularLocation>
</comment>
<reference evidence="4 5" key="1">
    <citation type="submission" date="2024-01" db="EMBL/GenBank/DDBJ databases">
        <title>A telomere-to-telomere, gap-free genome of sweet tea (Lithocarpus litseifolius).</title>
        <authorList>
            <person name="Zhou J."/>
        </authorList>
    </citation>
    <scope>NUCLEOTIDE SEQUENCE [LARGE SCALE GENOMIC DNA]</scope>
    <source>
        <strain evidence="4">Zhou-2022a</strain>
        <tissue evidence="4">Leaf</tissue>
    </source>
</reference>
<evidence type="ECO:0000313" key="4">
    <source>
        <dbReference type="EMBL" id="KAL0007430.1"/>
    </source>
</evidence>
<evidence type="ECO:0000256" key="2">
    <source>
        <dbReference type="SAM" id="Phobius"/>
    </source>
</evidence>
<dbReference type="EMBL" id="JAZDWU010000003">
    <property type="protein sequence ID" value="KAL0007430.1"/>
    <property type="molecule type" value="Genomic_DNA"/>
</dbReference>
<keyword evidence="5" id="KW-1185">Reference proteome</keyword>
<keyword evidence="2" id="KW-0812">Transmembrane</keyword>
<dbReference type="PANTHER" id="PTHR11863">
    <property type="entry name" value="STEROL DESATURASE"/>
    <property type="match status" value="1"/>
</dbReference>
<protein>
    <recommendedName>
        <fullName evidence="3">Very-long-chain aldehyde decarbonylase CER1-like C-terminal domain-containing protein</fullName>
    </recommendedName>
</protein>
<dbReference type="InterPro" id="IPR021940">
    <property type="entry name" value="CER1-like_C"/>
</dbReference>
<evidence type="ECO:0000313" key="5">
    <source>
        <dbReference type="Proteomes" id="UP001459277"/>
    </source>
</evidence>
<keyword evidence="2" id="KW-1133">Transmembrane helix</keyword>
<organism evidence="4 5">
    <name type="scientific">Lithocarpus litseifolius</name>
    <dbReference type="NCBI Taxonomy" id="425828"/>
    <lineage>
        <taxon>Eukaryota</taxon>
        <taxon>Viridiplantae</taxon>
        <taxon>Streptophyta</taxon>
        <taxon>Embryophyta</taxon>
        <taxon>Tracheophyta</taxon>
        <taxon>Spermatophyta</taxon>
        <taxon>Magnoliopsida</taxon>
        <taxon>eudicotyledons</taxon>
        <taxon>Gunneridae</taxon>
        <taxon>Pentapetalae</taxon>
        <taxon>rosids</taxon>
        <taxon>fabids</taxon>
        <taxon>Fagales</taxon>
        <taxon>Fagaceae</taxon>
        <taxon>Lithocarpus</taxon>
    </lineage>
</organism>
<gene>
    <name evidence="4" type="ORF">SO802_008932</name>
</gene>
<evidence type="ECO:0000259" key="3">
    <source>
        <dbReference type="Pfam" id="PF12076"/>
    </source>
</evidence>
<sequence length="399" mass="45882">MLPENRSSGAAAARVFRKPNVLVRCRNGHKNRPHRTVYSPSHVTEGTYAVTHPFAEHIAYFMLFTIPSATVIFAGTASLASVFGYVTYVDLMNNMGHYSFEFIPKWLFSIFPQLKYLMYTPLFYSLHHTKFWTNYSLFMPLYDYIYGTMDKSSNALYETSLNKEEEVHHVVHLTHLTTPESIYHLRLGFASFASSPHNSKWYMGLMWPMTLLSKILTWIYGRTFVVERHRFNKLSLQTWVITKYNIQQAILEADKKGIKVCSLGLMNQGEELNSYGGLYVQRHPQLKIKIVDGCSLAAVVVLNSVPKGTTQVATLHEDKYMKLNKALDKKSESSLILSKTYAQKLPRRVMSAWRIAGMVHALEEWNEHECGYTMSHMQKVWQASLHHGFQPLMLSDESS</sequence>
<proteinExistence type="predicted"/>
<dbReference type="Proteomes" id="UP001459277">
    <property type="component" value="Unassembled WGS sequence"/>
</dbReference>
<dbReference type="Pfam" id="PF12076">
    <property type="entry name" value="CER1-like_C"/>
    <property type="match status" value="1"/>
</dbReference>
<keyword evidence="2" id="KW-0472">Membrane</keyword>
<feature type="transmembrane region" description="Helical" evidence="2">
    <location>
        <begin position="201"/>
        <end position="221"/>
    </location>
</feature>
<evidence type="ECO:0000256" key="1">
    <source>
        <dbReference type="ARBA" id="ARBA00004141"/>
    </source>
</evidence>
<name>A0AAW2DDV4_9ROSI</name>
<accession>A0AAW2DDV4</accession>